<feature type="region of interest" description="Disordered" evidence="7">
    <location>
        <begin position="285"/>
        <end position="500"/>
    </location>
</feature>
<comment type="similarity">
    <text evidence="2 6">Belongs to the pseudouridine synthase RsuA family.</text>
</comment>
<evidence type="ECO:0000256" key="3">
    <source>
        <dbReference type="ARBA" id="ARBA00022884"/>
    </source>
</evidence>
<dbReference type="InterPro" id="IPR020094">
    <property type="entry name" value="TruA/RsuA/RluB/E/F_N"/>
</dbReference>
<feature type="region of interest" description="Disordered" evidence="7">
    <location>
        <begin position="1"/>
        <end position="43"/>
    </location>
</feature>
<dbReference type="NCBIfam" id="TIGR00093">
    <property type="entry name" value="pseudouridine synthase"/>
    <property type="match status" value="1"/>
</dbReference>
<dbReference type="OrthoDB" id="9807213at2"/>
<dbReference type="SMART" id="SM00363">
    <property type="entry name" value="S4"/>
    <property type="match status" value="1"/>
</dbReference>
<dbReference type="InterPro" id="IPR018496">
    <property type="entry name" value="PsdUridine_synth_RsuA/RluB_CS"/>
</dbReference>
<dbReference type="KEGG" id="mey:TM49_01220"/>
<dbReference type="Pfam" id="PF01479">
    <property type="entry name" value="S4"/>
    <property type="match status" value="1"/>
</dbReference>
<dbReference type="PROSITE" id="PS50889">
    <property type="entry name" value="S4"/>
    <property type="match status" value="1"/>
</dbReference>
<evidence type="ECO:0000256" key="1">
    <source>
        <dbReference type="ARBA" id="ARBA00000073"/>
    </source>
</evidence>
<keyword evidence="10" id="KW-1185">Reference proteome</keyword>
<proteinExistence type="inferred from homology"/>
<dbReference type="Gene3D" id="3.30.70.1560">
    <property type="entry name" value="Alpha-L RNA-binding motif"/>
    <property type="match status" value="1"/>
</dbReference>
<dbReference type="InterPro" id="IPR042092">
    <property type="entry name" value="PsdUridine_s_RsuA/RluB/E/F_cat"/>
</dbReference>
<evidence type="ECO:0000256" key="2">
    <source>
        <dbReference type="ARBA" id="ARBA00008348"/>
    </source>
</evidence>
<evidence type="ECO:0000313" key="9">
    <source>
        <dbReference type="EMBL" id="AJY44613.1"/>
    </source>
</evidence>
<evidence type="ECO:0000256" key="5">
    <source>
        <dbReference type="PROSITE-ProRule" id="PRU00182"/>
    </source>
</evidence>
<keyword evidence="4 6" id="KW-0413">Isomerase</keyword>
<comment type="catalytic activity">
    <reaction evidence="1">
        <text>a uridine in RNA = a pseudouridine in RNA</text>
        <dbReference type="Rhea" id="RHEA:48348"/>
        <dbReference type="Rhea" id="RHEA-COMP:12068"/>
        <dbReference type="Rhea" id="RHEA-COMP:12069"/>
        <dbReference type="ChEBI" id="CHEBI:65314"/>
        <dbReference type="ChEBI" id="CHEBI:65315"/>
    </reaction>
</comment>
<dbReference type="InterPro" id="IPR020103">
    <property type="entry name" value="PsdUridine_synth_cat_dom_sf"/>
</dbReference>
<dbReference type="HOGENOM" id="CLU_024979_1_0_5"/>
<evidence type="ECO:0000259" key="8">
    <source>
        <dbReference type="SMART" id="SM00363"/>
    </source>
</evidence>
<dbReference type="CDD" id="cd00165">
    <property type="entry name" value="S4"/>
    <property type="match status" value="1"/>
</dbReference>
<dbReference type="Gene3D" id="3.30.70.580">
    <property type="entry name" value="Pseudouridine synthase I, catalytic domain, N-terminal subdomain"/>
    <property type="match status" value="1"/>
</dbReference>
<dbReference type="AlphaFoldDB" id="A0A0D5LMS1"/>
<dbReference type="RefSeq" id="WP_045679191.1">
    <property type="nucleotide sequence ID" value="NZ_CP010803.1"/>
</dbReference>
<dbReference type="Pfam" id="PF00849">
    <property type="entry name" value="PseudoU_synth_2"/>
    <property type="match status" value="1"/>
</dbReference>
<dbReference type="Gene3D" id="3.10.290.10">
    <property type="entry name" value="RNA-binding S4 domain"/>
    <property type="match status" value="1"/>
</dbReference>
<evidence type="ECO:0000313" key="10">
    <source>
        <dbReference type="Proteomes" id="UP000032611"/>
    </source>
</evidence>
<dbReference type="PROSITE" id="PS01149">
    <property type="entry name" value="PSI_RSU"/>
    <property type="match status" value="1"/>
</dbReference>
<dbReference type="InterPro" id="IPR050343">
    <property type="entry name" value="RsuA_PseudoU_synthase"/>
</dbReference>
<dbReference type="SUPFAM" id="SSF55174">
    <property type="entry name" value="Alpha-L RNA-binding motif"/>
    <property type="match status" value="1"/>
</dbReference>
<dbReference type="GO" id="GO:0120159">
    <property type="term" value="F:rRNA pseudouridine synthase activity"/>
    <property type="evidence" value="ECO:0007669"/>
    <property type="project" value="UniProtKB-ARBA"/>
</dbReference>
<dbReference type="PATRIC" id="fig|1486262.3.peg.251"/>
<dbReference type="InterPro" id="IPR000748">
    <property type="entry name" value="PsdUridine_synth_RsuA/RluB/E/F"/>
</dbReference>
<protein>
    <recommendedName>
        <fullName evidence="6">Pseudouridine synthase</fullName>
        <ecNumber evidence="6">5.4.99.-</ecNumber>
    </recommendedName>
</protein>
<dbReference type="PANTHER" id="PTHR47683:SF3">
    <property type="entry name" value="RIBOSOMAL LARGE SUBUNIT PSEUDOURIDINE SYNTHASE B"/>
    <property type="match status" value="1"/>
</dbReference>
<dbReference type="SUPFAM" id="SSF55120">
    <property type="entry name" value="Pseudouridine synthase"/>
    <property type="match status" value="1"/>
</dbReference>
<accession>A0A0D5LMS1</accession>
<dbReference type="InterPro" id="IPR036986">
    <property type="entry name" value="S4_RNA-bd_sf"/>
</dbReference>
<keyword evidence="3 5" id="KW-0694">RNA-binding</keyword>
<dbReference type="GO" id="GO:0003723">
    <property type="term" value="F:RNA binding"/>
    <property type="evidence" value="ECO:0007669"/>
    <property type="project" value="UniProtKB-KW"/>
</dbReference>
<name>A0A0D5LMS1_MAREN</name>
<feature type="domain" description="RNA-binding S4" evidence="8">
    <location>
        <begin position="43"/>
        <end position="104"/>
    </location>
</feature>
<dbReference type="InterPro" id="IPR002942">
    <property type="entry name" value="S4_RNA-bd"/>
</dbReference>
<feature type="compositionally biased region" description="Basic and acidic residues" evidence="7">
    <location>
        <begin position="437"/>
        <end position="478"/>
    </location>
</feature>
<feature type="compositionally biased region" description="Basic and acidic residues" evidence="7">
    <location>
        <begin position="302"/>
        <end position="348"/>
    </location>
</feature>
<reference evidence="9 10" key="1">
    <citation type="journal article" date="2015" name="Genome Announc.">
        <title>Complete genome sequence of Martelella endophytica YC6887, which has antifungal activity associated with a halophyte.</title>
        <authorList>
            <person name="Khan A."/>
            <person name="Khan H."/>
            <person name="Chung E.J."/>
            <person name="Hossain M.T."/>
            <person name="Chung Y.R."/>
        </authorList>
    </citation>
    <scope>NUCLEOTIDE SEQUENCE [LARGE SCALE GENOMIC DNA]</scope>
    <source>
        <strain evidence="9">YC6887</strain>
    </source>
</reference>
<gene>
    <name evidence="9" type="ORF">TM49_01220</name>
</gene>
<dbReference type="PANTHER" id="PTHR47683">
    <property type="entry name" value="PSEUDOURIDINE SYNTHASE FAMILY PROTEIN-RELATED"/>
    <property type="match status" value="1"/>
</dbReference>
<organism evidence="9 10">
    <name type="scientific">Martelella endophytica</name>
    <dbReference type="NCBI Taxonomy" id="1486262"/>
    <lineage>
        <taxon>Bacteria</taxon>
        <taxon>Pseudomonadati</taxon>
        <taxon>Pseudomonadota</taxon>
        <taxon>Alphaproteobacteria</taxon>
        <taxon>Hyphomicrobiales</taxon>
        <taxon>Aurantimonadaceae</taxon>
        <taxon>Martelella</taxon>
    </lineage>
</organism>
<feature type="compositionally biased region" description="Basic and acidic residues" evidence="7">
    <location>
        <begin position="369"/>
        <end position="389"/>
    </location>
</feature>
<dbReference type="EC" id="5.4.99.-" evidence="6"/>
<dbReference type="InterPro" id="IPR006145">
    <property type="entry name" value="PsdUridine_synth_RsuA/RluA"/>
</dbReference>
<evidence type="ECO:0000256" key="4">
    <source>
        <dbReference type="ARBA" id="ARBA00023235"/>
    </source>
</evidence>
<dbReference type="STRING" id="1486262.TM49_01220"/>
<sequence length="500" mass="54276">MNDKSKFPKRGGKPGGSKGGKPEGKAAPRKAAPKAEAVPGEPERISKILARAGVASRRDAERMILDGRVKVNGKLLETPAINVTLADKIEVDDEEIRGIERTRLWIYHKPAGLVTTNADPEGRPTVFDNLPKDLPRVISIGRLDINTEGLLLLTNDGGLARVLELPATGWLRRYRVRAHGKIEQADLDKLKDGIAVDGVLYGAIDATLDRVQGSNVWITMGLREGKNREIKNVLGALGLEVGRLIRISYGPFQLGEIAEGNVMEVRGRTLRDQLGPRLIEESGANFDAPIYHDGEAPVSKAEPVEEPKRTPRREKLDRGERSERGRDRLDTKRKGAEEKVFKDIETRNRSTNVWMAPGARPLGPKAKKKAEDRAREDARRDARRDERRKPSASGAEGEVRKSPRPAGAKAGGKGKSFAKPGGAGGPRKPREAGGASEGKRFDGPKRPRGEGRPAGEKRFEGGGPKREGRPSGDKRGGGSRDSGPRGGSGKGPRGNADRRR</sequence>
<dbReference type="GO" id="GO:0000455">
    <property type="term" value="P:enzyme-directed rRNA pseudouridine synthesis"/>
    <property type="evidence" value="ECO:0007669"/>
    <property type="project" value="UniProtKB-ARBA"/>
</dbReference>
<dbReference type="Proteomes" id="UP000032611">
    <property type="component" value="Chromosome"/>
</dbReference>
<dbReference type="EMBL" id="CP010803">
    <property type="protein sequence ID" value="AJY44613.1"/>
    <property type="molecule type" value="Genomic_DNA"/>
</dbReference>
<evidence type="ECO:0000256" key="6">
    <source>
        <dbReference type="RuleBase" id="RU003887"/>
    </source>
</evidence>
<evidence type="ECO:0000256" key="7">
    <source>
        <dbReference type="SAM" id="MobiDB-lite"/>
    </source>
</evidence>